<dbReference type="AlphaFoldDB" id="A0A345IJ21"/>
<dbReference type="HAMAP" id="MF_00265">
    <property type="entry name" value="VapC_Nob1"/>
    <property type="match status" value="1"/>
</dbReference>
<keyword evidence="2 5" id="KW-0540">Nuclease</keyword>
<dbReference type="GO" id="GO:0016787">
    <property type="term" value="F:hydrolase activity"/>
    <property type="evidence" value="ECO:0007669"/>
    <property type="project" value="UniProtKB-KW"/>
</dbReference>
<proteinExistence type="inferred from homology"/>
<keyword evidence="3 5" id="KW-0479">Metal-binding</keyword>
<dbReference type="KEGG" id="dwu:DVJ83_11775"/>
<keyword evidence="4 5" id="KW-0378">Hydrolase</keyword>
<evidence type="ECO:0000256" key="3">
    <source>
        <dbReference type="ARBA" id="ARBA00022723"/>
    </source>
</evidence>
<evidence type="ECO:0000313" key="7">
    <source>
        <dbReference type="EMBL" id="AXG99693.1"/>
    </source>
</evidence>
<dbReference type="Pfam" id="PF01850">
    <property type="entry name" value="PIN"/>
    <property type="match status" value="1"/>
</dbReference>
<dbReference type="InterPro" id="IPR022907">
    <property type="entry name" value="VapC_family"/>
</dbReference>
<name>A0A345IJ21_9DEIO</name>
<keyword evidence="1 5" id="KW-1277">Toxin-antitoxin system</keyword>
<protein>
    <recommendedName>
        <fullName evidence="5">Ribonuclease VapC</fullName>
        <shortName evidence="5">RNase VapC</shortName>
        <ecNumber evidence="5">3.1.-.-</ecNumber>
    </recommendedName>
    <alternativeName>
        <fullName evidence="5">Toxin VapC</fullName>
    </alternativeName>
</protein>
<feature type="binding site" evidence="5">
    <location>
        <position position="104"/>
    </location>
    <ligand>
        <name>Mg(2+)</name>
        <dbReference type="ChEBI" id="CHEBI:18420"/>
    </ligand>
</feature>
<accession>A0A345IJ21</accession>
<keyword evidence="5" id="KW-0800">Toxin</keyword>
<organism evidence="7 8">
    <name type="scientific">Deinococcus wulumuqiensis</name>
    <dbReference type="NCBI Taxonomy" id="980427"/>
    <lineage>
        <taxon>Bacteria</taxon>
        <taxon>Thermotogati</taxon>
        <taxon>Deinococcota</taxon>
        <taxon>Deinococci</taxon>
        <taxon>Deinococcales</taxon>
        <taxon>Deinococcaceae</taxon>
        <taxon>Deinococcus</taxon>
    </lineage>
</organism>
<dbReference type="GO" id="GO:0090729">
    <property type="term" value="F:toxin activity"/>
    <property type="evidence" value="ECO:0007669"/>
    <property type="project" value="UniProtKB-KW"/>
</dbReference>
<keyword evidence="5" id="KW-0460">Magnesium</keyword>
<dbReference type="CDD" id="cd09874">
    <property type="entry name" value="PIN_MT3492-like"/>
    <property type="match status" value="1"/>
</dbReference>
<dbReference type="EMBL" id="CP031158">
    <property type="protein sequence ID" value="AXG99693.1"/>
    <property type="molecule type" value="Genomic_DNA"/>
</dbReference>
<comment type="similarity">
    <text evidence="5">Belongs to the PINc/VapC protein family.</text>
</comment>
<dbReference type="STRING" id="1288484.GCA_000348665_00748"/>
<evidence type="ECO:0000259" key="6">
    <source>
        <dbReference type="Pfam" id="PF01850"/>
    </source>
</evidence>
<evidence type="ECO:0000256" key="4">
    <source>
        <dbReference type="ARBA" id="ARBA00022801"/>
    </source>
</evidence>
<feature type="domain" description="PIN" evidence="6">
    <location>
        <begin position="5"/>
        <end position="133"/>
    </location>
</feature>
<dbReference type="RefSeq" id="WP_114672472.1">
    <property type="nucleotide sequence ID" value="NZ_CP031158.1"/>
</dbReference>
<dbReference type="Gene3D" id="3.40.50.1010">
    <property type="entry name" value="5'-nuclease"/>
    <property type="match status" value="1"/>
</dbReference>
<evidence type="ECO:0000256" key="1">
    <source>
        <dbReference type="ARBA" id="ARBA00022649"/>
    </source>
</evidence>
<gene>
    <name evidence="5" type="primary">vapC</name>
    <name evidence="7" type="ORF">DVJ83_11775</name>
</gene>
<comment type="cofactor">
    <cofactor evidence="5">
        <name>Mg(2+)</name>
        <dbReference type="ChEBI" id="CHEBI:18420"/>
    </cofactor>
</comment>
<dbReference type="SUPFAM" id="SSF88723">
    <property type="entry name" value="PIN domain-like"/>
    <property type="match status" value="1"/>
</dbReference>
<comment type="function">
    <text evidence="5">Toxic component of a toxin-antitoxin (TA) system. An RNase.</text>
</comment>
<dbReference type="GO" id="GO:0004540">
    <property type="term" value="F:RNA nuclease activity"/>
    <property type="evidence" value="ECO:0007669"/>
    <property type="project" value="InterPro"/>
</dbReference>
<sequence length="142" mass="15806">MTVLYLDSNAIAKIYLTDEQDRDVVFKLLEAYETVATCAITYAEVAGLLARAFHSGRLSEEEYGESLSYFTQEWNLLEVQQISLELSQIAAQIMKAQRGLRAMDALHLASALALRQSVSLRFVTFDARLEGAAKGLMPEALQ</sequence>
<dbReference type="Proteomes" id="UP000253744">
    <property type="component" value="Chromosome"/>
</dbReference>
<feature type="binding site" evidence="5">
    <location>
        <position position="7"/>
    </location>
    <ligand>
        <name>Mg(2+)</name>
        <dbReference type="ChEBI" id="CHEBI:18420"/>
    </ligand>
</feature>
<evidence type="ECO:0000313" key="8">
    <source>
        <dbReference type="Proteomes" id="UP000253744"/>
    </source>
</evidence>
<reference evidence="7 8" key="1">
    <citation type="submission" date="2018-07" db="EMBL/GenBank/DDBJ databases">
        <title>Complete Genome and Methylome Analysis of Deinococcus wulumuqiensis NEB 479.</title>
        <authorList>
            <person name="Fomenkov A."/>
            <person name="Luyten Y."/>
            <person name="Vincze T."/>
            <person name="Anton B.P."/>
            <person name="Clark T."/>
            <person name="Roberts R.J."/>
            <person name="Morgan R.D."/>
        </authorList>
    </citation>
    <scope>NUCLEOTIDE SEQUENCE [LARGE SCALE GENOMIC DNA]</scope>
    <source>
        <strain evidence="7 8">NEB 479</strain>
    </source>
</reference>
<evidence type="ECO:0000256" key="5">
    <source>
        <dbReference type="HAMAP-Rule" id="MF_00265"/>
    </source>
</evidence>
<dbReference type="InterPro" id="IPR029060">
    <property type="entry name" value="PIN-like_dom_sf"/>
</dbReference>
<dbReference type="EC" id="3.1.-.-" evidence="5"/>
<dbReference type="InterPro" id="IPR002716">
    <property type="entry name" value="PIN_dom"/>
</dbReference>
<dbReference type="GO" id="GO:0000287">
    <property type="term" value="F:magnesium ion binding"/>
    <property type="evidence" value="ECO:0007669"/>
    <property type="project" value="UniProtKB-UniRule"/>
</dbReference>
<evidence type="ECO:0000256" key="2">
    <source>
        <dbReference type="ARBA" id="ARBA00022722"/>
    </source>
</evidence>